<keyword evidence="3" id="KW-0238">DNA-binding</keyword>
<evidence type="ECO:0000256" key="4">
    <source>
        <dbReference type="ARBA" id="ARBA00023163"/>
    </source>
</evidence>
<dbReference type="RefSeq" id="WP_105935393.1">
    <property type="nucleotide sequence ID" value="NZ_PVNP01000180.1"/>
</dbReference>
<name>A0A2S9V8J0_9ALTE</name>
<dbReference type="Gene3D" id="3.40.190.290">
    <property type="match status" value="1"/>
</dbReference>
<proteinExistence type="inferred from homology"/>
<dbReference type="GO" id="GO:0003677">
    <property type="term" value="F:DNA binding"/>
    <property type="evidence" value="ECO:0007669"/>
    <property type="project" value="UniProtKB-KW"/>
</dbReference>
<gene>
    <name evidence="6" type="ORF">C6Y40_15785</name>
</gene>
<dbReference type="PANTHER" id="PTHR30537:SF5">
    <property type="entry name" value="HTH-TYPE TRANSCRIPTIONAL ACTIVATOR TTDR-RELATED"/>
    <property type="match status" value="1"/>
</dbReference>
<evidence type="ECO:0000259" key="5">
    <source>
        <dbReference type="PROSITE" id="PS50931"/>
    </source>
</evidence>
<keyword evidence="2" id="KW-0805">Transcription regulation</keyword>
<dbReference type="PANTHER" id="PTHR30537">
    <property type="entry name" value="HTH-TYPE TRANSCRIPTIONAL REGULATOR"/>
    <property type="match status" value="1"/>
</dbReference>
<dbReference type="SUPFAM" id="SSF46785">
    <property type="entry name" value="Winged helix' DNA-binding domain"/>
    <property type="match status" value="1"/>
</dbReference>
<keyword evidence="4" id="KW-0804">Transcription</keyword>
<keyword evidence="7" id="KW-1185">Reference proteome</keyword>
<dbReference type="PRINTS" id="PR00039">
    <property type="entry name" value="HTHLYSR"/>
</dbReference>
<comment type="caution">
    <text evidence="6">The sequence shown here is derived from an EMBL/GenBank/DDBJ whole genome shotgun (WGS) entry which is preliminary data.</text>
</comment>
<evidence type="ECO:0000313" key="6">
    <source>
        <dbReference type="EMBL" id="PRO72635.1"/>
    </source>
</evidence>
<evidence type="ECO:0000313" key="7">
    <source>
        <dbReference type="Proteomes" id="UP000238949"/>
    </source>
</evidence>
<dbReference type="InterPro" id="IPR000847">
    <property type="entry name" value="LysR_HTH_N"/>
</dbReference>
<dbReference type="FunFam" id="1.10.10.10:FF:000001">
    <property type="entry name" value="LysR family transcriptional regulator"/>
    <property type="match status" value="1"/>
</dbReference>
<dbReference type="Proteomes" id="UP000238949">
    <property type="component" value="Unassembled WGS sequence"/>
</dbReference>
<dbReference type="Pfam" id="PF00126">
    <property type="entry name" value="HTH_1"/>
    <property type="match status" value="1"/>
</dbReference>
<dbReference type="InterPro" id="IPR058163">
    <property type="entry name" value="LysR-type_TF_proteobact-type"/>
</dbReference>
<dbReference type="Gene3D" id="1.10.10.10">
    <property type="entry name" value="Winged helix-like DNA-binding domain superfamily/Winged helix DNA-binding domain"/>
    <property type="match status" value="1"/>
</dbReference>
<reference evidence="7" key="1">
    <citation type="journal article" date="2020" name="Int. J. Syst. Evol. Microbiol.">
        <title>Alteromonas alba sp. nov., a marine bacterium isolated from the seawater of the West Pacific Ocean.</title>
        <authorList>
            <person name="Sun C."/>
            <person name="Wu Y.-H."/>
            <person name="Xamxidin M."/>
            <person name="Cheng H."/>
            <person name="Xu X.-W."/>
        </authorList>
    </citation>
    <scope>NUCLEOTIDE SEQUENCE [LARGE SCALE GENOMIC DNA]</scope>
    <source>
        <strain evidence="7">190</strain>
    </source>
</reference>
<feature type="domain" description="HTH lysR-type" evidence="5">
    <location>
        <begin position="1"/>
        <end position="63"/>
    </location>
</feature>
<evidence type="ECO:0000256" key="1">
    <source>
        <dbReference type="ARBA" id="ARBA00009437"/>
    </source>
</evidence>
<sequence>MDKRLRWLNNLMCFEVAARHQSYSKAAEELFISQAAVSQQMRQLESNLHVKLFHREARKMRLTESGKVLLSACQKGFGEVINGLNQVQEAPLDGELKVSSTQAFCALWLVPHLFEFFKLHPGINVNVQGSNRIENLHDGNIDVAIRFNTSSTGLTDESLVIERLDENDVYPVCSGDYLSKNAINDAKSMKNARLFSLAYENKVDWESWFEFAGVEVTSNQLRKTEVTSSDLALSAVLAGHGIMLASDIMVGEYVRTGQLVIPLDIPHPVSWKSHLVYAKNNPKQKRIAVFCQWVKENLIRTQGPGPL</sequence>
<organism evidence="6 7">
    <name type="scientific">Alteromonas alba</name>
    <dbReference type="NCBI Taxonomy" id="2079529"/>
    <lineage>
        <taxon>Bacteria</taxon>
        <taxon>Pseudomonadati</taxon>
        <taxon>Pseudomonadota</taxon>
        <taxon>Gammaproteobacteria</taxon>
        <taxon>Alteromonadales</taxon>
        <taxon>Alteromonadaceae</taxon>
        <taxon>Alteromonas/Salinimonas group</taxon>
        <taxon>Alteromonas</taxon>
    </lineage>
</organism>
<accession>A0A2S9V8J0</accession>
<dbReference type="InterPro" id="IPR036388">
    <property type="entry name" value="WH-like_DNA-bd_sf"/>
</dbReference>
<dbReference type="EMBL" id="PVNP01000180">
    <property type="protein sequence ID" value="PRO72635.1"/>
    <property type="molecule type" value="Genomic_DNA"/>
</dbReference>
<comment type="similarity">
    <text evidence="1">Belongs to the LysR transcriptional regulatory family.</text>
</comment>
<dbReference type="InterPro" id="IPR036390">
    <property type="entry name" value="WH_DNA-bd_sf"/>
</dbReference>
<protein>
    <submittedName>
        <fullName evidence="6">LysR family transcriptional regulator</fullName>
    </submittedName>
</protein>
<dbReference type="InterPro" id="IPR005119">
    <property type="entry name" value="LysR_subst-bd"/>
</dbReference>
<dbReference type="SUPFAM" id="SSF53850">
    <property type="entry name" value="Periplasmic binding protein-like II"/>
    <property type="match status" value="1"/>
</dbReference>
<dbReference type="GO" id="GO:0003700">
    <property type="term" value="F:DNA-binding transcription factor activity"/>
    <property type="evidence" value="ECO:0007669"/>
    <property type="project" value="InterPro"/>
</dbReference>
<dbReference type="OrthoDB" id="5526340at2"/>
<evidence type="ECO:0000256" key="2">
    <source>
        <dbReference type="ARBA" id="ARBA00023015"/>
    </source>
</evidence>
<dbReference type="Pfam" id="PF03466">
    <property type="entry name" value="LysR_substrate"/>
    <property type="match status" value="1"/>
</dbReference>
<evidence type="ECO:0000256" key="3">
    <source>
        <dbReference type="ARBA" id="ARBA00023125"/>
    </source>
</evidence>
<dbReference type="PROSITE" id="PS50931">
    <property type="entry name" value="HTH_LYSR"/>
    <property type="match status" value="1"/>
</dbReference>
<dbReference type="AlphaFoldDB" id="A0A2S9V8J0"/>